<evidence type="ECO:0000256" key="8">
    <source>
        <dbReference type="HAMAP-Rule" id="MF_01897"/>
    </source>
</evidence>
<dbReference type="Proteomes" id="UP001611383">
    <property type="component" value="Chromosome"/>
</dbReference>
<comment type="subcellular location">
    <subcellularLocation>
        <location evidence="8">Cytoplasm</location>
    </subcellularLocation>
</comment>
<dbReference type="RefSeq" id="WP_395815241.1">
    <property type="nucleotide sequence ID" value="NZ_CP043494.1"/>
</dbReference>
<keyword evidence="8" id="KW-0963">Cytoplasm</keyword>
<dbReference type="PROSITE" id="PS52040">
    <property type="entry name" value="TOPO_IIA"/>
    <property type="match status" value="1"/>
</dbReference>
<dbReference type="NCBIfam" id="NF004044">
    <property type="entry name" value="PRK05561.1"/>
    <property type="match status" value="1"/>
</dbReference>
<keyword evidence="7 8" id="KW-0413">Isomerase</keyword>
<evidence type="ECO:0000256" key="5">
    <source>
        <dbReference type="ARBA" id="ARBA00023029"/>
    </source>
</evidence>
<feature type="domain" description="Topo IIA-type catalytic" evidence="11">
    <location>
        <begin position="49"/>
        <end position="563"/>
    </location>
</feature>
<dbReference type="Gene3D" id="2.120.10.90">
    <property type="entry name" value="DNA gyrase/topoisomerase IV, subunit A, C-terminal"/>
    <property type="match status" value="1"/>
</dbReference>
<dbReference type="EMBL" id="CP043494">
    <property type="protein sequence ID" value="WNG43711.1"/>
    <property type="molecule type" value="Genomic_DNA"/>
</dbReference>
<sequence>MADDTTDKPATPPAPPQGSVGELIPVNIEDEMRRSYLDYSMSVIIGRALPDVRDGLKPVHRRVLYAMNDLGNYHNRAYKKSARVVGDVIGKYHPHGDTAVYDAMVRLAQEWSLRYLLVDGQGNFGSVDGDSPAAMRYTEVRMDRLAEEMLADIDKETVDFGPNYDDSTLEPLVLPTKFPNLLVNGSTGIAVGMTTNIPPHNMTEVIDGTLHLIEHPESTVRDLMQFIPGPDFPTSGIITGREGIVRAYETGRGQITIRARTEIETSKKGDRESIIVTEIPYQVNKARLIEKIADLVREKKLEGISDIRDESDRQGMRIVIELKRDALSAVVLNNLFANTPMETTFGAVMLAIDAGQPRTLTLKELLERFISHRRDVVTRRSRYELRKARARRHIVEGLLVAQDLIDLVVSLIRASKDPDEARWGLMNILSPALYDHERFRNLQRIDYEKAKAQMELLVSRARNEVPAYSGLEHRYEGSGFSEEQAKNILEMRLQRLTGLQREELFRELVDLVKDILRLEDILANESSLLNVIKTELKEIRERYGDKRRTEITGAAEEITSEDLIAEETMVVTLSHTGYVKRSPLSEYRAQKRGGRGKTGATTKEDDFVTDLFVASTHAYLMPITNKGRLYSLKVHEIPLAGRTSRGKAIVNLVQFGEGERLAQVLVTREFGENQYVFFVTKRGVVKRTDLSAFANVRASGIIALGIDDGDELVAVKITDGTKDILLSTATGMSIRFPESEVRSMGRQAYGVKGITLEDGDEVVGADVVEKDTTILTVTENGYGKRTEEGEYRQQGRGGKGIIDIKTTERNGKVVGLVQVTDKDEVMLVTNGGMLIRMKAKEISVIGRNTQGVRLIALESAEEKVTGISKLPESDETEENGGEAEASASSESPASEPAAEAPAVEASSESESSESGSSEPEPEQS</sequence>
<dbReference type="InterPro" id="IPR013757">
    <property type="entry name" value="Topo_IIA_A_a_sf"/>
</dbReference>
<comment type="miscellaneous">
    <text evidence="8">Few gyrases are as efficient as E.coli at forming negative supercoils. Not all organisms have 2 type II topoisomerases; in organisms with a single type II topoisomerase this enzyme also has to decatenate newly replicated chromosomes.</text>
</comment>
<dbReference type="Pfam" id="PF03989">
    <property type="entry name" value="DNA_gyraseA_C"/>
    <property type="match status" value="6"/>
</dbReference>
<accession>A0ABY9WIT2</accession>
<dbReference type="HAMAP" id="MF_01897">
    <property type="entry name" value="GyrA"/>
    <property type="match status" value="1"/>
</dbReference>
<name>A0ABY9WIT2_9BACT</name>
<evidence type="ECO:0000256" key="3">
    <source>
        <dbReference type="ARBA" id="ARBA00022741"/>
    </source>
</evidence>
<dbReference type="InterPro" id="IPR005743">
    <property type="entry name" value="GyrA"/>
</dbReference>
<dbReference type="InterPro" id="IPR006691">
    <property type="entry name" value="GyrA/parC_rep"/>
</dbReference>
<keyword evidence="5 8" id="KW-0799">Topoisomerase</keyword>
<feature type="compositionally biased region" description="Low complexity" evidence="10">
    <location>
        <begin position="882"/>
        <end position="918"/>
    </location>
</feature>
<dbReference type="InterPro" id="IPR050220">
    <property type="entry name" value="Type_II_DNA_Topoisomerases"/>
</dbReference>
<evidence type="ECO:0000313" key="13">
    <source>
        <dbReference type="Proteomes" id="UP001611383"/>
    </source>
</evidence>
<evidence type="ECO:0000256" key="1">
    <source>
        <dbReference type="ARBA" id="ARBA00000185"/>
    </source>
</evidence>
<keyword evidence="4 8" id="KW-0067">ATP-binding</keyword>
<dbReference type="SUPFAM" id="SSF101904">
    <property type="entry name" value="GyrA/ParC C-terminal domain-like"/>
    <property type="match status" value="1"/>
</dbReference>
<comment type="subunit">
    <text evidence="8">Heterotetramer, composed of two GyrA and two GyrB chains. In the heterotetramer, GyrA contains the active site tyrosine that forms a transient covalent intermediate with DNA, while GyrB binds cofactors and catalyzes ATP hydrolysis.</text>
</comment>
<keyword evidence="3 8" id="KW-0547">Nucleotide-binding</keyword>
<proteinExistence type="inferred from homology"/>
<dbReference type="Gene3D" id="3.90.199.10">
    <property type="entry name" value="Topoisomerase II, domain 5"/>
    <property type="match status" value="1"/>
</dbReference>
<dbReference type="InterPro" id="IPR002205">
    <property type="entry name" value="Topo_IIA_dom_A"/>
</dbReference>
<feature type="active site" description="O-(5'-phospho-DNA)-tyrosine intermediate" evidence="8 9">
    <location>
        <position position="137"/>
    </location>
</feature>
<dbReference type="NCBIfam" id="NF004043">
    <property type="entry name" value="PRK05560.1"/>
    <property type="match status" value="1"/>
</dbReference>
<feature type="short sequence motif" description="GyrA-box" evidence="8">
    <location>
        <begin position="590"/>
        <end position="596"/>
    </location>
</feature>
<dbReference type="EC" id="5.6.2.2" evidence="8"/>
<dbReference type="PANTHER" id="PTHR43493">
    <property type="entry name" value="DNA GYRASE/TOPOISOMERASE SUBUNIT A"/>
    <property type="match status" value="1"/>
</dbReference>
<dbReference type="SUPFAM" id="SSF56719">
    <property type="entry name" value="Type II DNA topoisomerase"/>
    <property type="match status" value="1"/>
</dbReference>
<evidence type="ECO:0000256" key="4">
    <source>
        <dbReference type="ARBA" id="ARBA00022840"/>
    </source>
</evidence>
<evidence type="ECO:0000259" key="11">
    <source>
        <dbReference type="PROSITE" id="PS52040"/>
    </source>
</evidence>
<dbReference type="Gene3D" id="3.30.1360.40">
    <property type="match status" value="1"/>
</dbReference>
<protein>
    <recommendedName>
        <fullName evidence="8">DNA gyrase subunit A</fullName>
        <ecNumber evidence="8">5.6.2.2</ecNumber>
    </recommendedName>
</protein>
<comment type="catalytic activity">
    <reaction evidence="1 8 9">
        <text>ATP-dependent breakage, passage and rejoining of double-stranded DNA.</text>
        <dbReference type="EC" id="5.6.2.2"/>
    </reaction>
</comment>
<dbReference type="InterPro" id="IPR035516">
    <property type="entry name" value="Gyrase/topoIV_suA_C"/>
</dbReference>
<keyword evidence="13" id="KW-1185">Reference proteome</keyword>
<dbReference type="CDD" id="cd00187">
    <property type="entry name" value="TOP4c"/>
    <property type="match status" value="1"/>
</dbReference>
<dbReference type="NCBIfam" id="TIGR01063">
    <property type="entry name" value="gyrA"/>
    <property type="match status" value="1"/>
</dbReference>
<evidence type="ECO:0000256" key="9">
    <source>
        <dbReference type="PROSITE-ProRule" id="PRU01384"/>
    </source>
</evidence>
<dbReference type="SMART" id="SM00434">
    <property type="entry name" value="TOP4c"/>
    <property type="match status" value="1"/>
</dbReference>
<dbReference type="Pfam" id="PF00521">
    <property type="entry name" value="DNA_topoisoIV"/>
    <property type="match status" value="1"/>
</dbReference>
<dbReference type="InterPro" id="IPR013758">
    <property type="entry name" value="Topo_IIA_A/C_ab"/>
</dbReference>
<feature type="region of interest" description="Disordered" evidence="10">
    <location>
        <begin position="866"/>
        <end position="924"/>
    </location>
</feature>
<keyword evidence="6 8" id="KW-0238">DNA-binding</keyword>
<gene>
    <name evidence="8 12" type="primary">gyrA</name>
    <name evidence="12" type="ORF">F0U60_06070</name>
</gene>
<evidence type="ECO:0000256" key="2">
    <source>
        <dbReference type="ARBA" id="ARBA00008263"/>
    </source>
</evidence>
<evidence type="ECO:0000256" key="6">
    <source>
        <dbReference type="ARBA" id="ARBA00023125"/>
    </source>
</evidence>
<comment type="function">
    <text evidence="8">A type II topoisomerase that negatively supercoils closed circular double-stranded (ds) DNA in an ATP-dependent manner to modulate DNA topology and maintain chromosomes in an underwound state. Negative supercoiling favors strand separation, and DNA replication, transcription, recombination and repair, all of which involve strand separation. Also able to catalyze the interconversion of other topological isomers of dsDNA rings, including catenanes and knotted rings. Type II topoisomerases break and join 2 DNA strands simultaneously in an ATP-dependent manner.</text>
</comment>
<reference evidence="12 13" key="1">
    <citation type="submission" date="2019-08" db="EMBL/GenBank/DDBJ databases">
        <title>Archangium and Cystobacter genomes.</title>
        <authorList>
            <person name="Chen I.-C.K."/>
            <person name="Wielgoss S."/>
        </authorList>
    </citation>
    <scope>NUCLEOTIDE SEQUENCE [LARGE SCALE GENOMIC DNA]</scope>
    <source>
        <strain evidence="12 13">Cbm 6</strain>
    </source>
</reference>
<comment type="similarity">
    <text evidence="2 8">Belongs to the type II topoisomerase GyrA/ParC subunit family.</text>
</comment>
<dbReference type="Gene3D" id="1.10.268.10">
    <property type="entry name" value="Topoisomerase, domain 3"/>
    <property type="match status" value="1"/>
</dbReference>
<dbReference type="InterPro" id="IPR013760">
    <property type="entry name" value="Topo_IIA-like_dom_sf"/>
</dbReference>
<evidence type="ECO:0000256" key="10">
    <source>
        <dbReference type="SAM" id="MobiDB-lite"/>
    </source>
</evidence>
<dbReference type="PANTHER" id="PTHR43493:SF5">
    <property type="entry name" value="DNA GYRASE SUBUNIT A, CHLOROPLASTIC_MITOCHONDRIAL"/>
    <property type="match status" value="1"/>
</dbReference>
<organism evidence="12 13">
    <name type="scientific">Archangium minus</name>
    <dbReference type="NCBI Taxonomy" id="83450"/>
    <lineage>
        <taxon>Bacteria</taxon>
        <taxon>Pseudomonadati</taxon>
        <taxon>Myxococcota</taxon>
        <taxon>Myxococcia</taxon>
        <taxon>Myxococcales</taxon>
        <taxon>Cystobacterineae</taxon>
        <taxon>Archangiaceae</taxon>
        <taxon>Archangium</taxon>
    </lineage>
</organism>
<evidence type="ECO:0000256" key="7">
    <source>
        <dbReference type="ARBA" id="ARBA00023235"/>
    </source>
</evidence>
<feature type="region of interest" description="Disordered" evidence="10">
    <location>
        <begin position="1"/>
        <end position="22"/>
    </location>
</feature>
<evidence type="ECO:0000313" key="12">
    <source>
        <dbReference type="EMBL" id="WNG43711.1"/>
    </source>
</evidence>